<comment type="caution">
    <text evidence="1">The sequence shown here is derived from an EMBL/GenBank/DDBJ whole genome shotgun (WGS) entry which is preliminary data.</text>
</comment>
<organism evidence="1 2">
    <name type="scientific">Nephila pilipes</name>
    <name type="common">Giant wood spider</name>
    <name type="synonym">Nephila maculata</name>
    <dbReference type="NCBI Taxonomy" id="299642"/>
    <lineage>
        <taxon>Eukaryota</taxon>
        <taxon>Metazoa</taxon>
        <taxon>Ecdysozoa</taxon>
        <taxon>Arthropoda</taxon>
        <taxon>Chelicerata</taxon>
        <taxon>Arachnida</taxon>
        <taxon>Araneae</taxon>
        <taxon>Araneomorphae</taxon>
        <taxon>Entelegynae</taxon>
        <taxon>Araneoidea</taxon>
        <taxon>Nephilidae</taxon>
        <taxon>Nephila</taxon>
    </lineage>
</organism>
<dbReference type="EMBL" id="BMAW01129960">
    <property type="protein sequence ID" value="GFU32699.1"/>
    <property type="molecule type" value="Genomic_DNA"/>
</dbReference>
<name>A0A8X6UNQ0_NEPPI</name>
<dbReference type="OrthoDB" id="6437663at2759"/>
<keyword evidence="2" id="KW-1185">Reference proteome</keyword>
<sequence length="407" mass="48610">MESRQTLIAKIMKKYTIPSLKYQVLLRIVACLWNRKNVRNRIGFMFHTSNNEYFEEVLSGIRNDINHLPIQTALKIELLRFNEGISWEILKWNLHHNLNYRLSIIMPENVCWKPSGTINYEKTARLLIQDSTLPVFKRLFLSYMYGLEDSIKELKPLSTEEDSYQILSTDAYFLSYWADVLTLDSNSIDNLPIHLLRISAIKAEIFVCEYMFKKINPESKKILVTVFEEITTIIYKNFLGKSFQVKFSYADVLCWLLDKLEKKEQKRMLKKHPFPVLFSYLEWPRQRLFLKLAHYLFKYLSGKDFGYLLKEIAYKKNHHPDYDYEAILGKFWFRSLAAHKEYAIGAQNCWPALYHLFMIGNTKHIEKFFEHTTDENKEKFLNSIWGKRIKLDLRRKGKNDLLHFLEH</sequence>
<protein>
    <submittedName>
        <fullName evidence="1">Uncharacterized protein</fullName>
    </submittedName>
</protein>
<gene>
    <name evidence="1" type="primary">AVEN_219358_1</name>
    <name evidence="1" type="ORF">NPIL_685981</name>
</gene>
<evidence type="ECO:0000313" key="1">
    <source>
        <dbReference type="EMBL" id="GFU32699.1"/>
    </source>
</evidence>
<reference evidence="1" key="1">
    <citation type="submission" date="2020-08" db="EMBL/GenBank/DDBJ databases">
        <title>Multicomponent nature underlies the extraordinary mechanical properties of spider dragline silk.</title>
        <authorList>
            <person name="Kono N."/>
            <person name="Nakamura H."/>
            <person name="Mori M."/>
            <person name="Yoshida Y."/>
            <person name="Ohtoshi R."/>
            <person name="Malay A.D."/>
            <person name="Moran D.A.P."/>
            <person name="Tomita M."/>
            <person name="Numata K."/>
            <person name="Arakawa K."/>
        </authorList>
    </citation>
    <scope>NUCLEOTIDE SEQUENCE</scope>
</reference>
<dbReference type="Proteomes" id="UP000887013">
    <property type="component" value="Unassembled WGS sequence"/>
</dbReference>
<evidence type="ECO:0000313" key="2">
    <source>
        <dbReference type="Proteomes" id="UP000887013"/>
    </source>
</evidence>
<accession>A0A8X6UNQ0</accession>
<dbReference type="AlphaFoldDB" id="A0A8X6UNQ0"/>
<proteinExistence type="predicted"/>